<comment type="caution">
    <text evidence="2">The sequence shown here is derived from an EMBL/GenBank/DDBJ whole genome shotgun (WGS) entry which is preliminary data.</text>
</comment>
<dbReference type="EMBL" id="VSSQ01022895">
    <property type="protein sequence ID" value="MPM69467.1"/>
    <property type="molecule type" value="Genomic_DNA"/>
</dbReference>
<dbReference type="Gene3D" id="2.130.10.10">
    <property type="entry name" value="YVTN repeat-like/Quinoprotein amine dehydrogenase"/>
    <property type="match status" value="2"/>
</dbReference>
<organism evidence="2">
    <name type="scientific">bioreactor metagenome</name>
    <dbReference type="NCBI Taxonomy" id="1076179"/>
    <lineage>
        <taxon>unclassified sequences</taxon>
        <taxon>metagenomes</taxon>
        <taxon>ecological metagenomes</taxon>
    </lineage>
</organism>
<dbReference type="InterPro" id="IPR015943">
    <property type="entry name" value="WD40/YVTN_repeat-like_dom_sf"/>
</dbReference>
<reference evidence="2" key="1">
    <citation type="submission" date="2019-08" db="EMBL/GenBank/DDBJ databases">
        <authorList>
            <person name="Kucharzyk K."/>
            <person name="Murdoch R.W."/>
            <person name="Higgins S."/>
            <person name="Loffler F."/>
        </authorList>
    </citation>
    <scope>NUCLEOTIDE SEQUENCE</scope>
</reference>
<name>A0A645BWA4_9ZZZZ</name>
<proteinExistence type="predicted"/>
<dbReference type="InterPro" id="IPR026444">
    <property type="entry name" value="Secre_tail"/>
</dbReference>
<evidence type="ECO:0000313" key="2">
    <source>
        <dbReference type="EMBL" id="MPM69467.1"/>
    </source>
</evidence>
<dbReference type="Pfam" id="PF18962">
    <property type="entry name" value="Por_Secre_tail"/>
    <property type="match status" value="1"/>
</dbReference>
<accession>A0A645BWA4</accession>
<evidence type="ECO:0000259" key="1">
    <source>
        <dbReference type="Pfam" id="PF18962"/>
    </source>
</evidence>
<dbReference type="SUPFAM" id="SSF110296">
    <property type="entry name" value="Oligoxyloglucan reducing end-specific cellobiohydrolase"/>
    <property type="match status" value="1"/>
</dbReference>
<gene>
    <name evidence="2" type="ORF">SDC9_116412</name>
</gene>
<sequence length="402" mass="44875">MVLSYMQANYNIIKMKNMRNFKQLSAALILSILALSVNAQWEVVLPDTNVTEVFVSDTNIFIGTDAGNIYLSQDEGQTWTDLTYNLPDNYIGNIGICDSNKLVCTCGNRVYTSSTWTGWDNVCPLTSSVNSMVIDGPNIFVGAGSSEGIHASFDNGNNWSDISSNLTDKYITSVSVYMDTLLVSTYMGGIFLSTDTGGSWNAYNQGMSETAFSLTKNSTFFAGGSFYIHKLENGSWTQVFTTSQQILDFANKQSFIAAVGLDLFISADSGSNWLKIAPTYTTFGLRKVDFYDDYLLVGNFDGLYKFNLNYLSINETGEKKQEFYIYPNPVQSDFIDMYLVSDSNEDIHIAVLDVNGRTVLENTCEAQKQKYPIRVNNIDNGIYTVNVWQGQTYMSEKIVIMK</sequence>
<protein>
    <recommendedName>
        <fullName evidence="1">Secretion system C-terminal sorting domain-containing protein</fullName>
    </recommendedName>
</protein>
<dbReference type="NCBIfam" id="TIGR04183">
    <property type="entry name" value="Por_Secre_tail"/>
    <property type="match status" value="1"/>
</dbReference>
<feature type="domain" description="Secretion system C-terminal sorting" evidence="1">
    <location>
        <begin position="325"/>
        <end position="400"/>
    </location>
</feature>
<dbReference type="AlphaFoldDB" id="A0A645BWA4"/>